<dbReference type="AlphaFoldDB" id="A0A9N9CBB0"/>
<dbReference type="Proteomes" id="UP000789739">
    <property type="component" value="Unassembled WGS sequence"/>
</dbReference>
<name>A0A9N9CBB0_9GLOM</name>
<evidence type="ECO:0000313" key="1">
    <source>
        <dbReference type="EMBL" id="CAG8594071.1"/>
    </source>
</evidence>
<comment type="caution">
    <text evidence="1">The sequence shown here is derived from an EMBL/GenBank/DDBJ whole genome shotgun (WGS) entry which is preliminary data.</text>
</comment>
<sequence length="79" mass="9095">MALEICYHNDTPLPSESPNVRTYVLYPLLHHQPVQLNSEINKTEERNHREVFVIDDNSLSIQSFEVVDSSAVSKEKRSV</sequence>
<reference evidence="1" key="1">
    <citation type="submission" date="2021-06" db="EMBL/GenBank/DDBJ databases">
        <authorList>
            <person name="Kallberg Y."/>
            <person name="Tangrot J."/>
            <person name="Rosling A."/>
        </authorList>
    </citation>
    <scope>NUCLEOTIDE SEQUENCE</scope>
    <source>
        <strain evidence="1">BR232B</strain>
    </source>
</reference>
<gene>
    <name evidence="1" type="ORF">PBRASI_LOCUS7281</name>
</gene>
<accession>A0A9N9CBB0</accession>
<organism evidence="1 2">
    <name type="scientific">Paraglomus brasilianum</name>
    <dbReference type="NCBI Taxonomy" id="144538"/>
    <lineage>
        <taxon>Eukaryota</taxon>
        <taxon>Fungi</taxon>
        <taxon>Fungi incertae sedis</taxon>
        <taxon>Mucoromycota</taxon>
        <taxon>Glomeromycotina</taxon>
        <taxon>Glomeromycetes</taxon>
        <taxon>Paraglomerales</taxon>
        <taxon>Paraglomeraceae</taxon>
        <taxon>Paraglomus</taxon>
    </lineage>
</organism>
<evidence type="ECO:0000313" key="2">
    <source>
        <dbReference type="Proteomes" id="UP000789739"/>
    </source>
</evidence>
<protein>
    <submittedName>
        <fullName evidence="1">586_t:CDS:1</fullName>
    </submittedName>
</protein>
<proteinExistence type="predicted"/>
<keyword evidence="2" id="KW-1185">Reference proteome</keyword>
<dbReference type="EMBL" id="CAJVPI010001093">
    <property type="protein sequence ID" value="CAG8594071.1"/>
    <property type="molecule type" value="Genomic_DNA"/>
</dbReference>